<dbReference type="EMBL" id="NOJY02000014">
    <property type="protein sequence ID" value="RDY27261.1"/>
    <property type="molecule type" value="Genomic_DNA"/>
</dbReference>
<keyword evidence="1" id="KW-0732">Signal</keyword>
<keyword evidence="3" id="KW-1185">Reference proteome</keyword>
<feature type="signal peptide" evidence="1">
    <location>
        <begin position="1"/>
        <end position="29"/>
    </location>
</feature>
<accession>A0A371J394</accession>
<name>A0A371J394_9FIRM</name>
<dbReference type="AlphaFoldDB" id="A0A371J394"/>
<comment type="caution">
    <text evidence="2">The sequence shown here is derived from an EMBL/GenBank/DDBJ whole genome shotgun (WGS) entry which is preliminary data.</text>
</comment>
<evidence type="ECO:0000313" key="3">
    <source>
        <dbReference type="Proteomes" id="UP000215694"/>
    </source>
</evidence>
<evidence type="ECO:0000256" key="1">
    <source>
        <dbReference type="SAM" id="SignalP"/>
    </source>
</evidence>
<organism evidence="2 3">
    <name type="scientific">Romboutsia weinsteinii</name>
    <dbReference type="NCBI Taxonomy" id="2020949"/>
    <lineage>
        <taxon>Bacteria</taxon>
        <taxon>Bacillati</taxon>
        <taxon>Bacillota</taxon>
        <taxon>Clostridia</taxon>
        <taxon>Peptostreptococcales</taxon>
        <taxon>Peptostreptococcaceae</taxon>
        <taxon>Romboutsia</taxon>
    </lineage>
</organism>
<feature type="chain" id="PRO_5016877169" evidence="1">
    <location>
        <begin position="30"/>
        <end position="132"/>
    </location>
</feature>
<dbReference type="PROSITE" id="PS51257">
    <property type="entry name" value="PROKAR_LIPOPROTEIN"/>
    <property type="match status" value="1"/>
</dbReference>
<gene>
    <name evidence="2" type="ORF">CHL78_009740</name>
</gene>
<dbReference type="Proteomes" id="UP000215694">
    <property type="component" value="Unassembled WGS sequence"/>
</dbReference>
<protein>
    <submittedName>
        <fullName evidence="2">Uncharacterized protein</fullName>
    </submittedName>
</protein>
<evidence type="ECO:0000313" key="2">
    <source>
        <dbReference type="EMBL" id="RDY27261.1"/>
    </source>
</evidence>
<proteinExistence type="predicted"/>
<sequence>MKKRLTLGVLLSILSLGFTGCQSSNNYNAEINDAYNNLLNQEKESEYVKTTYKDGLYIENYRNNLSSIERTDIYDKNGKLESRGIIDNKHRLITSVFKDENNKWIGYKEGISDPVIKENAKVFETSAIDTIC</sequence>
<dbReference type="RefSeq" id="WP_094368876.1">
    <property type="nucleotide sequence ID" value="NZ_NOJY02000014.1"/>
</dbReference>
<reference evidence="2 3" key="1">
    <citation type="journal article" date="2017" name="Genome Announc.">
        <title>Draft Genome Sequence of Romboutsia weinsteinii sp. nov. Strain CCRI-19649(T) Isolated from Surface Water.</title>
        <authorList>
            <person name="Maheux A.F."/>
            <person name="Boudreau D.K."/>
            <person name="Berube E."/>
            <person name="Boissinot M."/>
            <person name="Cantin P."/>
            <person name="Raymond F."/>
            <person name="Corbeil J."/>
            <person name="Omar R.F."/>
            <person name="Bergeron M.G."/>
        </authorList>
    </citation>
    <scope>NUCLEOTIDE SEQUENCE [LARGE SCALE GENOMIC DNA]</scope>
    <source>
        <strain evidence="2 3">CCRI-19649</strain>
    </source>
</reference>